<evidence type="ECO:0000256" key="9">
    <source>
        <dbReference type="SAM" id="SignalP"/>
    </source>
</evidence>
<dbReference type="STRING" id="181874.A0A409W5L8"/>
<organism evidence="11 12">
    <name type="scientific">Panaeolus cyanescens</name>
    <dbReference type="NCBI Taxonomy" id="181874"/>
    <lineage>
        <taxon>Eukaryota</taxon>
        <taxon>Fungi</taxon>
        <taxon>Dikarya</taxon>
        <taxon>Basidiomycota</taxon>
        <taxon>Agaricomycotina</taxon>
        <taxon>Agaricomycetes</taxon>
        <taxon>Agaricomycetidae</taxon>
        <taxon>Agaricales</taxon>
        <taxon>Agaricineae</taxon>
        <taxon>Galeropsidaceae</taxon>
        <taxon>Panaeolus</taxon>
    </lineage>
</organism>
<dbReference type="PANTHER" id="PTHR47466">
    <property type="match status" value="1"/>
</dbReference>
<dbReference type="OrthoDB" id="536211at2759"/>
<evidence type="ECO:0000256" key="6">
    <source>
        <dbReference type="ARBA" id="ARBA00022833"/>
    </source>
</evidence>
<feature type="signal peptide" evidence="9">
    <location>
        <begin position="1"/>
        <end position="20"/>
    </location>
</feature>
<dbReference type="GO" id="GO:0006508">
    <property type="term" value="P:proteolysis"/>
    <property type="evidence" value="ECO:0007669"/>
    <property type="project" value="UniProtKB-KW"/>
</dbReference>
<evidence type="ECO:0000256" key="4">
    <source>
        <dbReference type="ARBA" id="ARBA00022729"/>
    </source>
</evidence>
<dbReference type="Gene3D" id="3.40.390.10">
    <property type="entry name" value="Collagenase (Catalytic Domain)"/>
    <property type="match status" value="1"/>
</dbReference>
<keyword evidence="12" id="KW-1185">Reference proteome</keyword>
<comment type="caution">
    <text evidence="11">The sequence shown here is derived from an EMBL/GenBank/DDBJ whole genome shotgun (WGS) entry which is preliminary data.</text>
</comment>
<keyword evidence="4 9" id="KW-0732">Signal</keyword>
<evidence type="ECO:0000256" key="7">
    <source>
        <dbReference type="ARBA" id="ARBA00023049"/>
    </source>
</evidence>
<reference evidence="11 12" key="1">
    <citation type="journal article" date="2018" name="Evol. Lett.">
        <title>Horizontal gene cluster transfer increased hallucinogenic mushroom diversity.</title>
        <authorList>
            <person name="Reynolds H.T."/>
            <person name="Vijayakumar V."/>
            <person name="Gluck-Thaler E."/>
            <person name="Korotkin H.B."/>
            <person name="Matheny P.B."/>
            <person name="Slot J.C."/>
        </authorList>
    </citation>
    <scope>NUCLEOTIDE SEQUENCE [LARGE SCALE GENOMIC DNA]</scope>
    <source>
        <strain evidence="11 12">2629</strain>
    </source>
</reference>
<proteinExistence type="inferred from homology"/>
<dbReference type="InterPro" id="IPR008754">
    <property type="entry name" value="Peptidase_M43"/>
</dbReference>
<evidence type="ECO:0000256" key="2">
    <source>
        <dbReference type="ARBA" id="ARBA00022670"/>
    </source>
</evidence>
<evidence type="ECO:0000313" key="11">
    <source>
        <dbReference type="EMBL" id="PPQ73820.1"/>
    </source>
</evidence>
<feature type="chain" id="PRO_5019011647" description="Peptidase M43 pregnancy-associated plasma-A domain-containing protein" evidence="9">
    <location>
        <begin position="21"/>
        <end position="299"/>
    </location>
</feature>
<dbReference type="EMBL" id="NHTK01005794">
    <property type="protein sequence ID" value="PPQ73820.1"/>
    <property type="molecule type" value="Genomic_DNA"/>
</dbReference>
<dbReference type="CDD" id="cd04275">
    <property type="entry name" value="ZnMc_pappalysin_like"/>
    <property type="match status" value="1"/>
</dbReference>
<dbReference type="PANTHER" id="PTHR47466:SF1">
    <property type="entry name" value="METALLOPROTEASE MEP1 (AFU_ORTHOLOGUE AFUA_1G07730)-RELATED"/>
    <property type="match status" value="1"/>
</dbReference>
<dbReference type="SUPFAM" id="SSF55486">
    <property type="entry name" value="Metalloproteases ('zincins'), catalytic domain"/>
    <property type="match status" value="1"/>
</dbReference>
<feature type="domain" description="Peptidase M43 pregnancy-associated plasma-A" evidence="10">
    <location>
        <begin position="190"/>
        <end position="295"/>
    </location>
</feature>
<evidence type="ECO:0000256" key="3">
    <source>
        <dbReference type="ARBA" id="ARBA00022723"/>
    </source>
</evidence>
<keyword evidence="5" id="KW-0378">Hydrolase</keyword>
<sequence>MRLNAALLLSLSISIIEVLAAHSVVRRMTDDNLAHGGECGTPYTLKDDEIMKTAFERVERERKQQKRQVNLNPIVFDLHVAVVAANMTYNGGWVPAKHIEDQVKVLNAGYLDAGVSFDLKSVRRILSRRYHDLLNVPETDEQAIMLSNYGKAFRLGDVKTLNVNLIGFTTDPETYGFALPPSFYAEFPEYDGAYIRFDSLPGGASPVRQGSTLIHEVGHWLSLWHTFQNGCEGFGDEISDTPAEAGPATGCPETRDSCPLQPGLDPVWSYMDYSAEGCRVRFSPMQIDRMRTAIDAFRS</sequence>
<dbReference type="Pfam" id="PF05572">
    <property type="entry name" value="Peptidase_M43"/>
    <property type="match status" value="1"/>
</dbReference>
<name>A0A409W5L8_9AGAR</name>
<evidence type="ECO:0000259" key="10">
    <source>
        <dbReference type="Pfam" id="PF05572"/>
    </source>
</evidence>
<dbReference type="AlphaFoldDB" id="A0A409W5L8"/>
<evidence type="ECO:0000256" key="8">
    <source>
        <dbReference type="ARBA" id="ARBA00023157"/>
    </source>
</evidence>
<evidence type="ECO:0000313" key="12">
    <source>
        <dbReference type="Proteomes" id="UP000284842"/>
    </source>
</evidence>
<dbReference type="InterPro" id="IPR024079">
    <property type="entry name" value="MetalloPept_cat_dom_sf"/>
</dbReference>
<accession>A0A409W5L8</accession>
<evidence type="ECO:0000256" key="1">
    <source>
        <dbReference type="ARBA" id="ARBA00008721"/>
    </source>
</evidence>
<comment type="similarity">
    <text evidence="1">Belongs to the peptidase M43B family.</text>
</comment>
<dbReference type="Proteomes" id="UP000284842">
    <property type="component" value="Unassembled WGS sequence"/>
</dbReference>
<gene>
    <name evidence="11" type="ORF">CVT24_012251</name>
</gene>
<keyword evidence="8" id="KW-1015">Disulfide bond</keyword>
<keyword evidence="6" id="KW-0862">Zinc</keyword>
<protein>
    <recommendedName>
        <fullName evidence="10">Peptidase M43 pregnancy-associated plasma-A domain-containing protein</fullName>
    </recommendedName>
</protein>
<keyword evidence="7" id="KW-0482">Metalloprotease</keyword>
<dbReference type="GO" id="GO:0008237">
    <property type="term" value="F:metallopeptidase activity"/>
    <property type="evidence" value="ECO:0007669"/>
    <property type="project" value="UniProtKB-KW"/>
</dbReference>
<keyword evidence="2" id="KW-0645">Protease</keyword>
<dbReference type="InParanoid" id="A0A409W5L8"/>
<dbReference type="GO" id="GO:0046872">
    <property type="term" value="F:metal ion binding"/>
    <property type="evidence" value="ECO:0007669"/>
    <property type="project" value="UniProtKB-KW"/>
</dbReference>
<evidence type="ECO:0000256" key="5">
    <source>
        <dbReference type="ARBA" id="ARBA00022801"/>
    </source>
</evidence>
<keyword evidence="3" id="KW-0479">Metal-binding</keyword>